<comment type="caution">
    <text evidence="2">The sequence shown here is derived from an EMBL/GenBank/DDBJ whole genome shotgun (WGS) entry which is preliminary data.</text>
</comment>
<dbReference type="Gene3D" id="3.40.190.10">
    <property type="entry name" value="Periplasmic binding protein-like II"/>
    <property type="match status" value="1"/>
</dbReference>
<feature type="chain" id="PRO_5045440939" evidence="1">
    <location>
        <begin position="24"/>
        <end position="464"/>
    </location>
</feature>
<sequence length="464" mass="50995">MLKKIASRLGLIMFVAVILSVSACSSDTNGGKDTEAIEDWEDGFVEDSSAKPVDTDTVDKASEQLDPITLTVHYFAQDDFTLPVLQKAAEGYTKNHPEVNVVWKLHPRTQPVKLDQLMEPGEAQDLYWIENRADLQDFIADGLVQDLSSYQSDMGGDAYYDSLVSSLMVDGGIYGFPIVNSSMMIFYNKKLMTGDSMPTLNWTYENMIRSVRTIMQQQQLKTGLEQGGLLLLPAGQSYGGDPLNEAMTKLELNAEFRQGLSVMLDALNVDKISGDVEAGASSYTNQFSQGEVPMMVGFSQQLRDVLTLMPDVDIAPFPAGAMKQQGAGTIEALAVSKKSEHSNQAIEFAQYMSGSEDANIVYANEHVTMPLVLSDKVREAWRSSFKDPTMADRLEYIVKTNEGNLFSLNGAPGYGDAAMRLQILALDVVDGQAGKSFTANAKFDEELDRINADWAMAQEKAAKR</sequence>
<protein>
    <submittedName>
        <fullName evidence="2">Extracellular solute-binding protein</fullName>
    </submittedName>
</protein>
<feature type="signal peptide" evidence="1">
    <location>
        <begin position="1"/>
        <end position="23"/>
    </location>
</feature>
<evidence type="ECO:0000313" key="3">
    <source>
        <dbReference type="Proteomes" id="UP000609346"/>
    </source>
</evidence>
<dbReference type="Proteomes" id="UP000609346">
    <property type="component" value="Unassembled WGS sequence"/>
</dbReference>
<reference evidence="2 3" key="1">
    <citation type="submission" date="2020-09" db="EMBL/GenBank/DDBJ databases">
        <title>Paenibacillus sp. strain PR3 16S rRNA gene Genome sequencing and assembly.</title>
        <authorList>
            <person name="Kim J."/>
        </authorList>
    </citation>
    <scope>NUCLEOTIDE SEQUENCE [LARGE SCALE GENOMIC DNA]</scope>
    <source>
        <strain evidence="2 3">PR3</strain>
    </source>
</reference>
<organism evidence="2 3">
    <name type="scientific">Paenibacillus terricola</name>
    <dbReference type="NCBI Taxonomy" id="2763503"/>
    <lineage>
        <taxon>Bacteria</taxon>
        <taxon>Bacillati</taxon>
        <taxon>Bacillota</taxon>
        <taxon>Bacilli</taxon>
        <taxon>Bacillales</taxon>
        <taxon>Paenibacillaceae</taxon>
        <taxon>Paenibacillus</taxon>
    </lineage>
</organism>
<proteinExistence type="predicted"/>
<dbReference type="SUPFAM" id="SSF53850">
    <property type="entry name" value="Periplasmic binding protein-like II"/>
    <property type="match status" value="1"/>
</dbReference>
<dbReference type="InterPro" id="IPR050490">
    <property type="entry name" value="Bact_solute-bd_prot1"/>
</dbReference>
<dbReference type="Pfam" id="PF01547">
    <property type="entry name" value="SBP_bac_1"/>
    <property type="match status" value="1"/>
</dbReference>
<dbReference type="PANTHER" id="PTHR43649:SF12">
    <property type="entry name" value="DIACETYLCHITOBIOSE BINDING PROTEIN DASA"/>
    <property type="match status" value="1"/>
</dbReference>
<dbReference type="PANTHER" id="PTHR43649">
    <property type="entry name" value="ARABINOSE-BINDING PROTEIN-RELATED"/>
    <property type="match status" value="1"/>
</dbReference>
<keyword evidence="1" id="KW-0732">Signal</keyword>
<dbReference type="InterPro" id="IPR006059">
    <property type="entry name" value="SBP"/>
</dbReference>
<gene>
    <name evidence="2" type="ORF">H8B09_20650</name>
</gene>
<evidence type="ECO:0000256" key="1">
    <source>
        <dbReference type="SAM" id="SignalP"/>
    </source>
</evidence>
<evidence type="ECO:0000313" key="2">
    <source>
        <dbReference type="EMBL" id="MBD3921190.1"/>
    </source>
</evidence>
<dbReference type="RefSeq" id="WP_191205467.1">
    <property type="nucleotide sequence ID" value="NZ_JACXZA010000005.1"/>
</dbReference>
<name>A0ABR8N024_9BACL</name>
<dbReference type="PROSITE" id="PS51257">
    <property type="entry name" value="PROKAR_LIPOPROTEIN"/>
    <property type="match status" value="1"/>
</dbReference>
<accession>A0ABR8N024</accession>
<keyword evidence="3" id="KW-1185">Reference proteome</keyword>
<dbReference type="EMBL" id="JACXZA010000005">
    <property type="protein sequence ID" value="MBD3921190.1"/>
    <property type="molecule type" value="Genomic_DNA"/>
</dbReference>